<dbReference type="Pfam" id="PF11795">
    <property type="entry name" value="DUF3322"/>
    <property type="match status" value="1"/>
</dbReference>
<feature type="domain" description="Wadjet protein JetD C-terminal" evidence="1">
    <location>
        <begin position="215"/>
        <end position="393"/>
    </location>
</feature>
<comment type="caution">
    <text evidence="3">The sequence shown here is derived from an EMBL/GenBank/DDBJ whole genome shotgun (WGS) entry which is preliminary data.</text>
</comment>
<dbReference type="EMBL" id="QYUQ01000002">
    <property type="protein sequence ID" value="RJG03577.1"/>
    <property type="molecule type" value="Genomic_DNA"/>
</dbReference>
<gene>
    <name evidence="3" type="ORF">D3878_19890</name>
</gene>
<reference evidence="4" key="1">
    <citation type="submission" date="2018-09" db="EMBL/GenBank/DDBJ databases">
        <authorList>
            <person name="Zhu H."/>
        </authorList>
    </citation>
    <scope>NUCLEOTIDE SEQUENCE [LARGE SCALE GENOMIC DNA]</scope>
    <source>
        <strain evidence="4">K1S02-23</strain>
    </source>
</reference>
<dbReference type="Proteomes" id="UP000266327">
    <property type="component" value="Unassembled WGS sequence"/>
</dbReference>
<dbReference type="Pfam" id="PF09983">
    <property type="entry name" value="JetD_C"/>
    <property type="match status" value="1"/>
</dbReference>
<evidence type="ECO:0000259" key="2">
    <source>
        <dbReference type="Pfam" id="PF11795"/>
    </source>
</evidence>
<dbReference type="PIRSF" id="PIRSF028408">
    <property type="entry name" value="UCP028408"/>
    <property type="match status" value="1"/>
</dbReference>
<keyword evidence="4" id="KW-1185">Reference proteome</keyword>
<organism evidence="3 4">
    <name type="scientific">Noviherbaspirillum sedimenti</name>
    <dbReference type="NCBI Taxonomy" id="2320865"/>
    <lineage>
        <taxon>Bacteria</taxon>
        <taxon>Pseudomonadati</taxon>
        <taxon>Pseudomonadota</taxon>
        <taxon>Betaproteobacteria</taxon>
        <taxon>Burkholderiales</taxon>
        <taxon>Oxalobacteraceae</taxon>
        <taxon>Noviherbaspirillum</taxon>
    </lineage>
</organism>
<feature type="domain" description="DUF3322" evidence="2">
    <location>
        <begin position="6"/>
        <end position="192"/>
    </location>
</feature>
<dbReference type="AlphaFoldDB" id="A0A3A3G505"/>
<proteinExistence type="predicted"/>
<dbReference type="RefSeq" id="WP_119787068.1">
    <property type="nucleotide sequence ID" value="NZ_QYUQ01000002.1"/>
</dbReference>
<protein>
    <recommendedName>
        <fullName evidence="5">Wadjet protein JetD C-terminal domain-containing protein</fullName>
    </recommendedName>
</protein>
<evidence type="ECO:0000259" key="1">
    <source>
        <dbReference type="Pfam" id="PF09983"/>
    </source>
</evidence>
<dbReference type="InterPro" id="IPR024534">
    <property type="entry name" value="JetD_C"/>
</dbReference>
<name>A0A3A3G505_9BURK</name>
<dbReference type="InterPro" id="IPR024537">
    <property type="entry name" value="DUF3322"/>
</dbReference>
<evidence type="ECO:0000313" key="3">
    <source>
        <dbReference type="EMBL" id="RJG03577.1"/>
    </source>
</evidence>
<evidence type="ECO:0000313" key="4">
    <source>
        <dbReference type="Proteomes" id="UP000266327"/>
    </source>
</evidence>
<sequence>MNWTTPADLRAQVQKLWDKGQLLAGCADGEPLFPLRLTLKGPSSTELSQCFDAVRAWIAELQQGAANSSRPAYRLVLREVRHRVIGANALPHEAWIDALDDALALIGKRREADRFNSLVAQTAACQPLLLPWLKKRPLRALELAGDWPRLLDIVTWLQANPRPGIYLRQVDIPGIHSKFIEAHRANLAELLDLALPAAAIDAAAGGVNEFARRYGFRDKPLRIRFRLLDSRHALVGSGTDQDFAVTSATFARLNPAASRVFITENEINFLAFPPIADSLVIFGAGYGFDMLTEAAWLRDRTIFYWGDIDSHGFAILNQLRALFPHVRSFLMDRETLLVHQQQWIDEPQPTLRDLPGLNDDERALFDDLRDNRLGRQIRLEQEKIGFGWVEEILVKLQSS</sequence>
<dbReference type="InterPro" id="IPR014544">
    <property type="entry name" value="UCP028408"/>
</dbReference>
<accession>A0A3A3G505</accession>
<evidence type="ECO:0008006" key="5">
    <source>
        <dbReference type="Google" id="ProtNLM"/>
    </source>
</evidence>
<dbReference type="OrthoDB" id="322908at2"/>